<dbReference type="Proteomes" id="UP000785679">
    <property type="component" value="Unassembled WGS sequence"/>
</dbReference>
<protein>
    <submittedName>
        <fullName evidence="1">Uncharacterized protein</fullName>
    </submittedName>
</protein>
<organism evidence="1 2">
    <name type="scientific">Halteria grandinella</name>
    <dbReference type="NCBI Taxonomy" id="5974"/>
    <lineage>
        <taxon>Eukaryota</taxon>
        <taxon>Sar</taxon>
        <taxon>Alveolata</taxon>
        <taxon>Ciliophora</taxon>
        <taxon>Intramacronucleata</taxon>
        <taxon>Spirotrichea</taxon>
        <taxon>Stichotrichia</taxon>
        <taxon>Sporadotrichida</taxon>
        <taxon>Halteriidae</taxon>
        <taxon>Halteria</taxon>
    </lineage>
</organism>
<evidence type="ECO:0000313" key="2">
    <source>
        <dbReference type="Proteomes" id="UP000785679"/>
    </source>
</evidence>
<keyword evidence="2" id="KW-1185">Reference proteome</keyword>
<evidence type="ECO:0000313" key="1">
    <source>
        <dbReference type="EMBL" id="TNV71447.1"/>
    </source>
</evidence>
<dbReference type="EMBL" id="RRYP01029796">
    <property type="protein sequence ID" value="TNV71447.1"/>
    <property type="molecule type" value="Genomic_DNA"/>
</dbReference>
<gene>
    <name evidence="1" type="ORF">FGO68_gene2269</name>
</gene>
<reference evidence="1" key="1">
    <citation type="submission" date="2019-06" db="EMBL/GenBank/DDBJ databases">
        <authorList>
            <person name="Zheng W."/>
        </authorList>
    </citation>
    <scope>NUCLEOTIDE SEQUENCE</scope>
    <source>
        <strain evidence="1">QDHG01</strain>
    </source>
</reference>
<comment type="caution">
    <text evidence="1">The sequence shown here is derived from an EMBL/GenBank/DDBJ whole genome shotgun (WGS) entry which is preliminary data.</text>
</comment>
<dbReference type="AlphaFoldDB" id="A0A8J8SUL7"/>
<proteinExistence type="predicted"/>
<sequence length="107" mass="12463">MAATYRLAESLEFDLQAGKRRCRCFHLLLLDSFISVKYQEQNSCSNDRFVSIIIVPYSPLFASQNHQLRQSYSRYSAGFRQMGTLFLMAKLKTQLRLLMTSCLFQGY</sequence>
<name>A0A8J8SUL7_HALGN</name>
<accession>A0A8J8SUL7</accession>